<feature type="compositionally biased region" description="Polar residues" evidence="1">
    <location>
        <begin position="13"/>
        <end position="22"/>
    </location>
</feature>
<evidence type="ECO:0000313" key="3">
    <source>
        <dbReference type="Proteomes" id="UP000019373"/>
    </source>
</evidence>
<feature type="region of interest" description="Disordered" evidence="1">
    <location>
        <begin position="1"/>
        <end position="25"/>
    </location>
</feature>
<evidence type="ECO:0000256" key="1">
    <source>
        <dbReference type="SAM" id="MobiDB-lite"/>
    </source>
</evidence>
<protein>
    <submittedName>
        <fullName evidence="2">Uncharacterized protein</fullName>
    </submittedName>
</protein>
<evidence type="ECO:0000313" key="2">
    <source>
        <dbReference type="EMBL" id="ERF74404.1"/>
    </source>
</evidence>
<dbReference type="RefSeq" id="XP_007799921.1">
    <property type="nucleotide sequence ID" value="XM_007801730.1"/>
</dbReference>
<reference evidence="3" key="1">
    <citation type="journal article" date="2014" name="BMC Genomics">
        <title>Genome characteristics reveal the impact of lichenization on lichen-forming fungus Endocarpon pusillum Hedwig (Verrucariales, Ascomycota).</title>
        <authorList>
            <person name="Wang Y.-Y."/>
            <person name="Liu B."/>
            <person name="Zhang X.-Y."/>
            <person name="Zhou Q.-M."/>
            <person name="Zhang T."/>
            <person name="Li H."/>
            <person name="Yu Y.-F."/>
            <person name="Zhang X.-L."/>
            <person name="Hao X.-Y."/>
            <person name="Wang M."/>
            <person name="Wang L."/>
            <person name="Wei J.-C."/>
        </authorList>
    </citation>
    <scope>NUCLEOTIDE SEQUENCE [LARGE SCALE GENOMIC DNA]</scope>
    <source>
        <strain evidence="3">Z07020 / HMAS-L-300199</strain>
    </source>
</reference>
<dbReference type="Proteomes" id="UP000019373">
    <property type="component" value="Unassembled WGS sequence"/>
</dbReference>
<name>U1HY41_ENDPU</name>
<organism evidence="2 3">
    <name type="scientific">Endocarpon pusillum (strain Z07020 / HMAS-L-300199)</name>
    <name type="common">Lichen-forming fungus</name>
    <dbReference type="NCBI Taxonomy" id="1263415"/>
    <lineage>
        <taxon>Eukaryota</taxon>
        <taxon>Fungi</taxon>
        <taxon>Dikarya</taxon>
        <taxon>Ascomycota</taxon>
        <taxon>Pezizomycotina</taxon>
        <taxon>Eurotiomycetes</taxon>
        <taxon>Chaetothyriomycetidae</taxon>
        <taxon>Verrucariales</taxon>
        <taxon>Verrucariaceae</taxon>
        <taxon>Endocarpon</taxon>
    </lineage>
</organism>
<dbReference type="AlphaFoldDB" id="U1HY41"/>
<dbReference type="GeneID" id="19241522"/>
<dbReference type="EMBL" id="KE720879">
    <property type="protein sequence ID" value="ERF74404.1"/>
    <property type="molecule type" value="Genomic_DNA"/>
</dbReference>
<dbReference type="OrthoDB" id="1431934at2759"/>
<feature type="compositionally biased region" description="Basic and acidic residues" evidence="1">
    <location>
        <begin position="82"/>
        <end position="130"/>
    </location>
</feature>
<dbReference type="SUPFAM" id="SSF57850">
    <property type="entry name" value="RING/U-box"/>
    <property type="match status" value="1"/>
</dbReference>
<keyword evidence="3" id="KW-1185">Reference proteome</keyword>
<accession>U1HY41</accession>
<gene>
    <name evidence="2" type="ORF">EPUS_06582</name>
</gene>
<feature type="region of interest" description="Disordered" evidence="1">
    <location>
        <begin position="82"/>
        <end position="147"/>
    </location>
</feature>
<dbReference type="Gene3D" id="1.20.120.1750">
    <property type="match status" value="1"/>
</dbReference>
<dbReference type="HOGENOM" id="CLU_1199818_0_0_1"/>
<proteinExistence type="predicted"/>
<sequence length="231" mass="26680">MTCLEFDNPEAAQDTSKTSTGPGRSGFLTSLAEMCGWNREIFLGGVRRRETDQEKKDRKMAMRLFKEQEEAERVRLRRIEQENKRQAEAEEAERQENERLARKAQAERERRERELRLQREEREREAREAQQSRVRRQKEESASTTLLQTNTKACPGNCGWRIEKKDGCDHMTCWDSPPLRASHGVADVELAQALGVAISFAGYVSRLGRPYDETGIHRMSRRVGIIPAICE</sequence>